<dbReference type="PANTHER" id="PTHR30290:SF9">
    <property type="entry name" value="OLIGOPEPTIDE-BINDING PROTEIN APPA"/>
    <property type="match status" value="1"/>
</dbReference>
<feature type="signal peptide" evidence="4">
    <location>
        <begin position="1"/>
        <end position="24"/>
    </location>
</feature>
<dbReference type="Gene3D" id="3.10.105.10">
    <property type="entry name" value="Dipeptide-binding Protein, Domain 3"/>
    <property type="match status" value="1"/>
</dbReference>
<dbReference type="InterPro" id="IPR030678">
    <property type="entry name" value="Peptide/Ni-bd"/>
</dbReference>
<dbReference type="Gene3D" id="3.90.76.10">
    <property type="entry name" value="Dipeptide-binding Protein, Domain 1"/>
    <property type="match status" value="1"/>
</dbReference>
<evidence type="ECO:0000313" key="6">
    <source>
        <dbReference type="EMBL" id="MBC5729767.1"/>
    </source>
</evidence>
<accession>A0ABR7HQN5</accession>
<dbReference type="SUPFAM" id="SSF53850">
    <property type="entry name" value="Periplasmic binding protein-like II"/>
    <property type="match status" value="1"/>
</dbReference>
<evidence type="ECO:0000256" key="3">
    <source>
        <dbReference type="ARBA" id="ARBA00022729"/>
    </source>
</evidence>
<dbReference type="Pfam" id="PF00496">
    <property type="entry name" value="SBP_bac_5"/>
    <property type="match status" value="1"/>
</dbReference>
<sequence length="514" mass="55989">MKRPTLKKTVSLALACVLSLSLLAGCGSSGSGDNSDKTVMTIGISSDLSSLDPHLQNDTASGYATRHIYSTLVLLDETTNEFVGDLAESWEAVDDVTYNFKLKEGVTFHNGDTLTSEDVKFSLERQKESAKVGHLVSMIESVEVVDDLNFVIHLNSPSNALISSLAHMGSAILDKTYTEELEASGKTLADAPMGTGQYTFKEWVPGASFELTKYDNYFDPERAAQNDGLIFKIIPEETSRTIALENGEIDVMLNVPANDADRIRESESLALDEFGSTRSEFLLFNVTKAPFDNVKVRQAMNYAINKDDVLTAMVNGAGKTTNEYFNSAAIGYEEVDGIYTYDPAKAKELLAEAGYGDGFTFTCYLAGDARNRAATVIQANLQEIGVTMNIEMMESATFYERTGKGEHQAAISGWIANAEPDNTYRPLFTSYSVGDGGNRSFYSNPEVDALVDDAAVNPDPAAVSADHKQILEILVNDAIWVPLNEWTGMVARQANLQGIGLSAIGMERFEGLHY</sequence>
<feature type="domain" description="Solute-binding protein family 5" evidence="5">
    <location>
        <begin position="81"/>
        <end position="431"/>
    </location>
</feature>
<dbReference type="InterPro" id="IPR039424">
    <property type="entry name" value="SBP_5"/>
</dbReference>
<dbReference type="Gene3D" id="3.40.190.10">
    <property type="entry name" value="Periplasmic binding protein-like II"/>
    <property type="match status" value="1"/>
</dbReference>
<evidence type="ECO:0000256" key="4">
    <source>
        <dbReference type="SAM" id="SignalP"/>
    </source>
</evidence>
<dbReference type="RefSeq" id="WP_180956791.1">
    <property type="nucleotide sequence ID" value="NZ_JACOPR010000002.1"/>
</dbReference>
<proteinExistence type="inferred from homology"/>
<evidence type="ECO:0000259" key="5">
    <source>
        <dbReference type="Pfam" id="PF00496"/>
    </source>
</evidence>
<reference evidence="6 7" key="1">
    <citation type="submission" date="2020-08" db="EMBL/GenBank/DDBJ databases">
        <title>Genome public.</title>
        <authorList>
            <person name="Liu C."/>
            <person name="Sun Q."/>
        </authorList>
    </citation>
    <scope>NUCLEOTIDE SEQUENCE [LARGE SCALE GENOMIC DNA]</scope>
    <source>
        <strain evidence="6 7">New-38</strain>
    </source>
</reference>
<protein>
    <recommendedName>
        <fullName evidence="5">Solute-binding protein family 5 domain-containing protein</fullName>
    </recommendedName>
</protein>
<keyword evidence="3 4" id="KW-0732">Signal</keyword>
<name>A0ABR7HQN5_9FIRM</name>
<keyword evidence="2" id="KW-0813">Transport</keyword>
<organism evidence="6 7">
    <name type="scientific">Pseudoflavonifractor hominis</name>
    <dbReference type="NCBI Taxonomy" id="2763059"/>
    <lineage>
        <taxon>Bacteria</taxon>
        <taxon>Bacillati</taxon>
        <taxon>Bacillota</taxon>
        <taxon>Clostridia</taxon>
        <taxon>Eubacteriales</taxon>
        <taxon>Oscillospiraceae</taxon>
        <taxon>Pseudoflavonifractor</taxon>
    </lineage>
</organism>
<evidence type="ECO:0000313" key="7">
    <source>
        <dbReference type="Proteomes" id="UP000660021"/>
    </source>
</evidence>
<dbReference type="EMBL" id="JACOPR010000002">
    <property type="protein sequence ID" value="MBC5729767.1"/>
    <property type="molecule type" value="Genomic_DNA"/>
</dbReference>
<comment type="caution">
    <text evidence="6">The sequence shown here is derived from an EMBL/GenBank/DDBJ whole genome shotgun (WGS) entry which is preliminary data.</text>
</comment>
<dbReference type="PIRSF" id="PIRSF002741">
    <property type="entry name" value="MppA"/>
    <property type="match status" value="1"/>
</dbReference>
<keyword evidence="7" id="KW-1185">Reference proteome</keyword>
<comment type="similarity">
    <text evidence="1">Belongs to the bacterial solute-binding protein 5 family.</text>
</comment>
<evidence type="ECO:0000256" key="2">
    <source>
        <dbReference type="ARBA" id="ARBA00022448"/>
    </source>
</evidence>
<feature type="chain" id="PRO_5046147019" description="Solute-binding protein family 5 domain-containing protein" evidence="4">
    <location>
        <begin position="25"/>
        <end position="514"/>
    </location>
</feature>
<dbReference type="PROSITE" id="PS51257">
    <property type="entry name" value="PROKAR_LIPOPROTEIN"/>
    <property type="match status" value="1"/>
</dbReference>
<gene>
    <name evidence="6" type="ORF">H8S34_02830</name>
</gene>
<dbReference type="Proteomes" id="UP000660021">
    <property type="component" value="Unassembled WGS sequence"/>
</dbReference>
<evidence type="ECO:0000256" key="1">
    <source>
        <dbReference type="ARBA" id="ARBA00005695"/>
    </source>
</evidence>
<dbReference type="PANTHER" id="PTHR30290">
    <property type="entry name" value="PERIPLASMIC BINDING COMPONENT OF ABC TRANSPORTER"/>
    <property type="match status" value="1"/>
</dbReference>
<dbReference type="InterPro" id="IPR000914">
    <property type="entry name" value="SBP_5_dom"/>
</dbReference>